<sequence length="151" mass="17256">MKKFYKILILTGVFAFSLTMFGGVLAPPIPSDYTTPTDFTPPETGEIIKPFLLANMTAFEHFSLKRFLGYPLGRLYPLAMVRLVLTSVWFVLAIYFLLQYLRGFYGPRKIPLSWLLIVAGLLITNIAEIGENFAYHEWPWTGIVEINFLLV</sequence>
<feature type="transmembrane region" description="Helical" evidence="1">
    <location>
        <begin position="110"/>
        <end position="130"/>
    </location>
</feature>
<proteinExistence type="predicted"/>
<keyword evidence="1" id="KW-1133">Transmembrane helix</keyword>
<dbReference type="AlphaFoldDB" id="A0A0F8YKP2"/>
<keyword evidence="1" id="KW-0812">Transmembrane</keyword>
<name>A0A0F8YKP2_9ZZZZ</name>
<feature type="non-terminal residue" evidence="2">
    <location>
        <position position="151"/>
    </location>
</feature>
<protein>
    <submittedName>
        <fullName evidence="2">Uncharacterized protein</fullName>
    </submittedName>
</protein>
<evidence type="ECO:0000313" key="2">
    <source>
        <dbReference type="EMBL" id="KKK48666.1"/>
    </source>
</evidence>
<organism evidence="2">
    <name type="scientific">marine sediment metagenome</name>
    <dbReference type="NCBI Taxonomy" id="412755"/>
    <lineage>
        <taxon>unclassified sequences</taxon>
        <taxon>metagenomes</taxon>
        <taxon>ecological metagenomes</taxon>
    </lineage>
</organism>
<feature type="transmembrane region" description="Helical" evidence="1">
    <location>
        <begin position="7"/>
        <end position="26"/>
    </location>
</feature>
<reference evidence="2" key="1">
    <citation type="journal article" date="2015" name="Nature">
        <title>Complex archaea that bridge the gap between prokaryotes and eukaryotes.</title>
        <authorList>
            <person name="Spang A."/>
            <person name="Saw J.H."/>
            <person name="Jorgensen S.L."/>
            <person name="Zaremba-Niedzwiedzka K."/>
            <person name="Martijn J."/>
            <person name="Lind A.E."/>
            <person name="van Eijk R."/>
            <person name="Schleper C."/>
            <person name="Guy L."/>
            <person name="Ettema T.J."/>
        </authorList>
    </citation>
    <scope>NUCLEOTIDE SEQUENCE</scope>
</reference>
<feature type="transmembrane region" description="Helical" evidence="1">
    <location>
        <begin position="75"/>
        <end position="98"/>
    </location>
</feature>
<gene>
    <name evidence="2" type="ORF">LCGC14_3142850</name>
</gene>
<evidence type="ECO:0000256" key="1">
    <source>
        <dbReference type="SAM" id="Phobius"/>
    </source>
</evidence>
<keyword evidence="1" id="KW-0472">Membrane</keyword>
<dbReference type="EMBL" id="LAZR01068953">
    <property type="protein sequence ID" value="KKK48666.1"/>
    <property type="molecule type" value="Genomic_DNA"/>
</dbReference>
<accession>A0A0F8YKP2</accession>
<comment type="caution">
    <text evidence="2">The sequence shown here is derived from an EMBL/GenBank/DDBJ whole genome shotgun (WGS) entry which is preliminary data.</text>
</comment>